<evidence type="ECO:0000313" key="2">
    <source>
        <dbReference type="EMBL" id="OAX38203.1"/>
    </source>
</evidence>
<dbReference type="InParanoid" id="A0A1B7N024"/>
<name>A0A1B7N024_9AGAM</name>
<dbReference type="AlphaFoldDB" id="A0A1B7N024"/>
<protein>
    <submittedName>
        <fullName evidence="2">Uncharacterized protein</fullName>
    </submittedName>
</protein>
<reference evidence="2 3" key="1">
    <citation type="submission" date="2016-06" db="EMBL/GenBank/DDBJ databases">
        <title>Comparative genomics of the ectomycorrhizal sister species Rhizopogon vinicolor and Rhizopogon vesiculosus (Basidiomycota: Boletales) reveals a divergence of the mating type B locus.</title>
        <authorList>
            <consortium name="DOE Joint Genome Institute"/>
            <person name="Mujic A.B."/>
            <person name="Kuo A."/>
            <person name="Tritt A."/>
            <person name="Lipzen A."/>
            <person name="Chen C."/>
            <person name="Johnson J."/>
            <person name="Sharma A."/>
            <person name="Barry K."/>
            <person name="Grigoriev I.V."/>
            <person name="Spatafora J.W."/>
        </authorList>
    </citation>
    <scope>NUCLEOTIDE SEQUENCE [LARGE SCALE GENOMIC DNA]</scope>
    <source>
        <strain evidence="2 3">AM-OR11-026</strain>
    </source>
</reference>
<dbReference type="EMBL" id="KV448308">
    <property type="protein sequence ID" value="OAX38203.1"/>
    <property type="molecule type" value="Genomic_DNA"/>
</dbReference>
<proteinExistence type="predicted"/>
<feature type="compositionally biased region" description="Polar residues" evidence="1">
    <location>
        <begin position="47"/>
        <end position="56"/>
    </location>
</feature>
<accession>A0A1B7N024</accession>
<keyword evidence="3" id="KW-1185">Reference proteome</keyword>
<evidence type="ECO:0000313" key="3">
    <source>
        <dbReference type="Proteomes" id="UP000092154"/>
    </source>
</evidence>
<sequence length="70" mass="7924">MPSRARRHIIFDSSSPLMFLGGDTNIASAEKLLLRKVESHTSKCRQTKPSTNSEQASTDRRVYFLKNLLS</sequence>
<feature type="region of interest" description="Disordered" evidence="1">
    <location>
        <begin position="39"/>
        <end position="58"/>
    </location>
</feature>
<evidence type="ECO:0000256" key="1">
    <source>
        <dbReference type="SAM" id="MobiDB-lite"/>
    </source>
</evidence>
<gene>
    <name evidence="2" type="ORF">K503DRAFT_770746</name>
</gene>
<dbReference type="Proteomes" id="UP000092154">
    <property type="component" value="Unassembled WGS sequence"/>
</dbReference>
<organism evidence="2 3">
    <name type="scientific">Rhizopogon vinicolor AM-OR11-026</name>
    <dbReference type="NCBI Taxonomy" id="1314800"/>
    <lineage>
        <taxon>Eukaryota</taxon>
        <taxon>Fungi</taxon>
        <taxon>Dikarya</taxon>
        <taxon>Basidiomycota</taxon>
        <taxon>Agaricomycotina</taxon>
        <taxon>Agaricomycetes</taxon>
        <taxon>Agaricomycetidae</taxon>
        <taxon>Boletales</taxon>
        <taxon>Suillineae</taxon>
        <taxon>Rhizopogonaceae</taxon>
        <taxon>Rhizopogon</taxon>
    </lineage>
</organism>